<name>A0A271LYS8_9HYPH</name>
<dbReference type="OrthoDB" id="7594379at2"/>
<reference evidence="2 3" key="1">
    <citation type="submission" date="2017-08" db="EMBL/GenBank/DDBJ databases">
        <title>Mesorhizobium wenxinae sp. nov., a novel rhizobial species isolated from root nodules of chickpea (Cicer arietinum L.).</title>
        <authorList>
            <person name="Zhang J."/>
        </authorList>
    </citation>
    <scope>NUCLEOTIDE SEQUENCE [LARGE SCALE GENOMIC DNA]</scope>
    <source>
        <strain evidence="2 3">SDW018</strain>
    </source>
</reference>
<keyword evidence="3" id="KW-1185">Reference proteome</keyword>
<sequence length="269" mass="29003">MTKSGSASAASKPSCGHSSGNRASGNTASGNRVSPSRASTAKTEYLNLLRELDRRRRTNQLAAYRPYLRQAEFHAAGATNRERLFMAGNQLGKTRAGGAEWAMHLTGRYPEWWQGKVFDTSVRLWAAGVTAEGTRDNPQRILIGPPQQPAAWGTGMIPADAILSTIMGRGAPHGLDSVVVRHGGGGDVQADESVLSFKSYEKGREKWQGETLHGVWFDEEPPLDIYSEGLTRTNATGGITIVTFTPLLGMSEVVLLFLSAEEVEGMGRG</sequence>
<dbReference type="EMBL" id="NPKJ01000002">
    <property type="protein sequence ID" value="PAQ12540.1"/>
    <property type="molecule type" value="Genomic_DNA"/>
</dbReference>
<comment type="caution">
    <text evidence="2">The sequence shown here is derived from an EMBL/GenBank/DDBJ whole genome shotgun (WGS) entry which is preliminary data.</text>
</comment>
<organism evidence="2 3">
    <name type="scientific">Mesorhizobium temperatum</name>
    <dbReference type="NCBI Taxonomy" id="241416"/>
    <lineage>
        <taxon>Bacteria</taxon>
        <taxon>Pseudomonadati</taxon>
        <taxon>Pseudomonadota</taxon>
        <taxon>Alphaproteobacteria</taxon>
        <taxon>Hyphomicrobiales</taxon>
        <taxon>Phyllobacteriaceae</taxon>
        <taxon>Mesorhizobium</taxon>
    </lineage>
</organism>
<dbReference type="Pfam" id="PF03237">
    <property type="entry name" value="Terminase_6N"/>
    <property type="match status" value="1"/>
</dbReference>
<accession>A0A271LYS8</accession>
<protein>
    <submittedName>
        <fullName evidence="2">Terminase</fullName>
    </submittedName>
</protein>
<evidence type="ECO:0000313" key="2">
    <source>
        <dbReference type="EMBL" id="PAQ12540.1"/>
    </source>
</evidence>
<proteinExistence type="predicted"/>
<evidence type="ECO:0000256" key="1">
    <source>
        <dbReference type="SAM" id="MobiDB-lite"/>
    </source>
</evidence>
<feature type="compositionally biased region" description="Low complexity" evidence="1">
    <location>
        <begin position="1"/>
        <end position="11"/>
    </location>
</feature>
<feature type="region of interest" description="Disordered" evidence="1">
    <location>
        <begin position="1"/>
        <end position="40"/>
    </location>
</feature>
<dbReference type="Proteomes" id="UP000216442">
    <property type="component" value="Unassembled WGS sequence"/>
</dbReference>
<gene>
    <name evidence="2" type="ORF">CIT26_00080</name>
</gene>
<evidence type="ECO:0000313" key="3">
    <source>
        <dbReference type="Proteomes" id="UP000216442"/>
    </source>
</evidence>
<feature type="compositionally biased region" description="Polar residues" evidence="1">
    <location>
        <begin position="16"/>
        <end position="40"/>
    </location>
</feature>
<dbReference type="AlphaFoldDB" id="A0A271LYS8"/>